<feature type="transmembrane region" description="Helical" evidence="2">
    <location>
        <begin position="110"/>
        <end position="133"/>
    </location>
</feature>
<accession>A0ABQ6N254</accession>
<dbReference type="EMBL" id="BRYB01002049">
    <property type="protein sequence ID" value="GMI38749.1"/>
    <property type="molecule type" value="Genomic_DNA"/>
</dbReference>
<reference evidence="3 4" key="1">
    <citation type="journal article" date="2023" name="Commun. Biol.">
        <title>Genome analysis of Parmales, the sister group of diatoms, reveals the evolutionary specialization of diatoms from phago-mixotrophs to photoautotrophs.</title>
        <authorList>
            <person name="Ban H."/>
            <person name="Sato S."/>
            <person name="Yoshikawa S."/>
            <person name="Yamada K."/>
            <person name="Nakamura Y."/>
            <person name="Ichinomiya M."/>
            <person name="Sato N."/>
            <person name="Blanc-Mathieu R."/>
            <person name="Endo H."/>
            <person name="Kuwata A."/>
            <person name="Ogata H."/>
        </authorList>
    </citation>
    <scope>NUCLEOTIDE SEQUENCE [LARGE SCALE GENOMIC DNA]</scope>
</reference>
<evidence type="ECO:0000256" key="2">
    <source>
        <dbReference type="SAM" id="Phobius"/>
    </source>
</evidence>
<evidence type="ECO:0000256" key="1">
    <source>
        <dbReference type="SAM" id="MobiDB-lite"/>
    </source>
</evidence>
<evidence type="ECO:0000313" key="3">
    <source>
        <dbReference type="EMBL" id="GMI38749.1"/>
    </source>
</evidence>
<feature type="transmembrane region" description="Helical" evidence="2">
    <location>
        <begin position="77"/>
        <end position="98"/>
    </location>
</feature>
<name>A0ABQ6N254_9STRA</name>
<feature type="region of interest" description="Disordered" evidence="1">
    <location>
        <begin position="353"/>
        <end position="400"/>
    </location>
</feature>
<dbReference type="Proteomes" id="UP001165060">
    <property type="component" value="Unassembled WGS sequence"/>
</dbReference>
<keyword evidence="2" id="KW-0472">Membrane</keyword>
<feature type="transmembrane region" description="Helical" evidence="2">
    <location>
        <begin position="45"/>
        <end position="70"/>
    </location>
</feature>
<protein>
    <submittedName>
        <fullName evidence="3">Uncharacterized protein</fullName>
    </submittedName>
</protein>
<comment type="caution">
    <text evidence="3">The sequence shown here is derived from an EMBL/GenBank/DDBJ whole genome shotgun (WGS) entry which is preliminary data.</text>
</comment>
<proteinExistence type="predicted"/>
<evidence type="ECO:0000313" key="4">
    <source>
        <dbReference type="Proteomes" id="UP001165060"/>
    </source>
</evidence>
<feature type="compositionally biased region" description="Pro residues" evidence="1">
    <location>
        <begin position="361"/>
        <end position="376"/>
    </location>
</feature>
<keyword evidence="2" id="KW-1133">Transmembrane helix</keyword>
<organism evidence="3 4">
    <name type="scientific">Tetraparma gracilis</name>
    <dbReference type="NCBI Taxonomy" id="2962635"/>
    <lineage>
        <taxon>Eukaryota</taxon>
        <taxon>Sar</taxon>
        <taxon>Stramenopiles</taxon>
        <taxon>Ochrophyta</taxon>
        <taxon>Bolidophyceae</taxon>
        <taxon>Parmales</taxon>
        <taxon>Triparmaceae</taxon>
        <taxon>Tetraparma</taxon>
    </lineage>
</organism>
<gene>
    <name evidence="3" type="ORF">TeGR_g15018</name>
</gene>
<sequence>MAIIKTLLKGCLQALQGFLLMGPLFTQFSRPLNLVKISSMFSKFALAYLAMLVLLVIFVTFSYVGLFVFFLSLMAPFGITVLLPLLPVVCLVGLLAWWTGWVPHAVVASFGNLFVAGYLSSSTVAHFCAVFLAGKSPTQFLALGFEIFHPRLPAAEIEEIAATSPTLRERAICWLLVTAHEPVVRLAASGIANMLISLPNAEDKPFTHAFLKTLASAFNLMFQLLSVQNLYVKKVTPWQHVCYCWWHGFKVTGFGLPLVIIKNIIEGRTDSSIINCAIVCALDLGLGYVIVAQLIPHLSDPTWITYEIQNTVIEELEERADNPTAIPGSVASLFVEGQVALGTALGNLTRSAREGIEAAPQAPPPGEVQALPPSPGRPEGARRRQGTSGKKRRGNREKAA</sequence>
<feature type="transmembrane region" description="Helical" evidence="2">
    <location>
        <begin position="7"/>
        <end position="25"/>
    </location>
</feature>
<feature type="compositionally biased region" description="Basic residues" evidence="1">
    <location>
        <begin position="383"/>
        <end position="400"/>
    </location>
</feature>
<keyword evidence="4" id="KW-1185">Reference proteome</keyword>
<keyword evidence="2" id="KW-0812">Transmembrane</keyword>